<sequence length="83" mass="9084">MGNSNFDGKGSYLVFNVGDAIFISDMNSQDKGIVGLETEYGTLHIKINAGEGNQNVDEDTKDDFEEEDDLDGSQKENTDSDDD</sequence>
<reference evidence="2" key="2">
    <citation type="submission" date="2021-01" db="UniProtKB">
        <authorList>
            <consortium name="EnsemblPlants"/>
        </authorList>
    </citation>
    <scope>IDENTIFICATION</scope>
</reference>
<dbReference type="EMBL" id="LRBV02000007">
    <property type="status" value="NOT_ANNOTATED_CDS"/>
    <property type="molecule type" value="Genomic_DNA"/>
</dbReference>
<protein>
    <submittedName>
        <fullName evidence="2">Uncharacterized protein</fullName>
    </submittedName>
</protein>
<proteinExistence type="predicted"/>
<feature type="compositionally biased region" description="Basic and acidic residues" evidence="1">
    <location>
        <begin position="72"/>
        <end position="83"/>
    </location>
</feature>
<name>A0A7N2R7B2_QUELO</name>
<feature type="compositionally biased region" description="Acidic residues" evidence="1">
    <location>
        <begin position="56"/>
        <end position="71"/>
    </location>
</feature>
<organism evidence="2 3">
    <name type="scientific">Quercus lobata</name>
    <name type="common">Valley oak</name>
    <dbReference type="NCBI Taxonomy" id="97700"/>
    <lineage>
        <taxon>Eukaryota</taxon>
        <taxon>Viridiplantae</taxon>
        <taxon>Streptophyta</taxon>
        <taxon>Embryophyta</taxon>
        <taxon>Tracheophyta</taxon>
        <taxon>Spermatophyta</taxon>
        <taxon>Magnoliopsida</taxon>
        <taxon>eudicotyledons</taxon>
        <taxon>Gunneridae</taxon>
        <taxon>Pentapetalae</taxon>
        <taxon>rosids</taxon>
        <taxon>fabids</taxon>
        <taxon>Fagales</taxon>
        <taxon>Fagaceae</taxon>
        <taxon>Quercus</taxon>
    </lineage>
</organism>
<reference evidence="2 3" key="1">
    <citation type="journal article" date="2016" name="G3 (Bethesda)">
        <title>First Draft Assembly and Annotation of the Genome of a California Endemic Oak Quercus lobata Nee (Fagaceae).</title>
        <authorList>
            <person name="Sork V.L."/>
            <person name="Fitz-Gibbon S.T."/>
            <person name="Puiu D."/>
            <person name="Crepeau M."/>
            <person name="Gugger P.F."/>
            <person name="Sherman R."/>
            <person name="Stevens K."/>
            <person name="Langley C.H."/>
            <person name="Pellegrini M."/>
            <person name="Salzberg S.L."/>
        </authorList>
    </citation>
    <scope>NUCLEOTIDE SEQUENCE [LARGE SCALE GENOMIC DNA]</scope>
    <source>
        <strain evidence="2 3">cv. SW786</strain>
    </source>
</reference>
<evidence type="ECO:0000313" key="2">
    <source>
        <dbReference type="EnsemblPlants" id="QL07p002558:mrna"/>
    </source>
</evidence>
<dbReference type="EnsemblPlants" id="QL07p002558:mrna">
    <property type="protein sequence ID" value="QL07p002558:mrna"/>
    <property type="gene ID" value="QL07p002558"/>
</dbReference>
<dbReference type="InParanoid" id="A0A7N2R7B2"/>
<feature type="region of interest" description="Disordered" evidence="1">
    <location>
        <begin position="48"/>
        <end position="83"/>
    </location>
</feature>
<evidence type="ECO:0000256" key="1">
    <source>
        <dbReference type="SAM" id="MobiDB-lite"/>
    </source>
</evidence>
<accession>A0A7N2R7B2</accession>
<dbReference type="Gramene" id="QL07p002558:mrna">
    <property type="protein sequence ID" value="QL07p002558:mrna"/>
    <property type="gene ID" value="QL07p002558"/>
</dbReference>
<evidence type="ECO:0000313" key="3">
    <source>
        <dbReference type="Proteomes" id="UP000594261"/>
    </source>
</evidence>
<dbReference type="Proteomes" id="UP000594261">
    <property type="component" value="Chromosome 7"/>
</dbReference>
<dbReference type="AlphaFoldDB" id="A0A7N2R7B2"/>
<keyword evidence="3" id="KW-1185">Reference proteome</keyword>